<dbReference type="AlphaFoldDB" id="A0A9J6QYB4"/>
<accession>A0A9J6QYB4</accession>
<dbReference type="Proteomes" id="UP001065549">
    <property type="component" value="Unassembled WGS sequence"/>
</dbReference>
<evidence type="ECO:0000313" key="1">
    <source>
        <dbReference type="EMBL" id="MCU7380479.1"/>
    </source>
</evidence>
<proteinExistence type="predicted"/>
<keyword evidence="1" id="KW-0378">Hydrolase</keyword>
<organism evidence="1 2">
    <name type="scientific">Hominibacterium faecale</name>
    <dbReference type="NCBI Taxonomy" id="2839743"/>
    <lineage>
        <taxon>Bacteria</taxon>
        <taxon>Bacillati</taxon>
        <taxon>Bacillota</taxon>
        <taxon>Clostridia</taxon>
        <taxon>Peptostreptococcales</taxon>
        <taxon>Anaerovoracaceae</taxon>
        <taxon>Hominibacterium</taxon>
    </lineage>
</organism>
<dbReference type="GO" id="GO:0004386">
    <property type="term" value="F:helicase activity"/>
    <property type="evidence" value="ECO:0007669"/>
    <property type="project" value="UniProtKB-KW"/>
</dbReference>
<protein>
    <submittedName>
        <fullName evidence="1">Replicative helicase loader/inhibitor</fullName>
    </submittedName>
</protein>
<reference evidence="1" key="1">
    <citation type="submission" date="2022-09" db="EMBL/GenBank/DDBJ databases">
        <title>Culturomic study of gut microbiota in children with autism spectrum disorder.</title>
        <authorList>
            <person name="Efimov B.A."/>
            <person name="Chaplin A.V."/>
            <person name="Sokolova S.R."/>
            <person name="Pikina A.P."/>
            <person name="Korzhanova M."/>
            <person name="Belova V."/>
            <person name="Korostin D."/>
        </authorList>
    </citation>
    <scope>NUCLEOTIDE SEQUENCE</scope>
    <source>
        <strain evidence="1">ASD5510</strain>
    </source>
</reference>
<gene>
    <name evidence="1" type="ORF">OBO34_19385</name>
</gene>
<keyword evidence="1" id="KW-0347">Helicase</keyword>
<keyword evidence="1" id="KW-0547">Nucleotide-binding</keyword>
<evidence type="ECO:0000313" key="2">
    <source>
        <dbReference type="Proteomes" id="UP001065549"/>
    </source>
</evidence>
<dbReference type="Gene3D" id="1.10.8.200">
    <property type="entry name" value="Replisome organizer (g39p helicase loader/inhibitor protein)"/>
    <property type="match status" value="1"/>
</dbReference>
<sequence length="181" mass="20726">MDRDETKEVLTLIRDTYSVFNNNPPAKIKSSALDNWTTLFADDPKELVISAVKAFIVADTKGFPPVPGQIKDKIRLMVSQGERTEIEAWDLVRKAIASGRGDFHEEWEKLPEDIREIVSPGQLKEWSITDVSQQQVISSNFMRSYRAKIKDKHDFGCLPEDIKHVINKIIYQLPAKKEKLT</sequence>
<dbReference type="EMBL" id="JAOSHN010000010">
    <property type="protein sequence ID" value="MCU7380479.1"/>
    <property type="molecule type" value="Genomic_DNA"/>
</dbReference>
<keyword evidence="1" id="KW-0067">ATP-binding</keyword>
<comment type="caution">
    <text evidence="1">The sequence shown here is derived from an EMBL/GenBank/DDBJ whole genome shotgun (WGS) entry which is preliminary data.</text>
</comment>
<name>A0A9J6QYB4_9FIRM</name>
<keyword evidence="2" id="KW-1185">Reference proteome</keyword>
<dbReference type="RefSeq" id="WP_269478729.1">
    <property type="nucleotide sequence ID" value="NZ_JAOSHN010000010.1"/>
</dbReference>